<name>A0ABQ8K6B7_9APHY</name>
<feature type="region of interest" description="Disordered" evidence="6">
    <location>
        <begin position="196"/>
        <end position="219"/>
    </location>
</feature>
<dbReference type="Proteomes" id="UP000814176">
    <property type="component" value="Unassembled WGS sequence"/>
</dbReference>
<keyword evidence="8" id="KW-1185">Reference proteome</keyword>
<evidence type="ECO:0000256" key="2">
    <source>
        <dbReference type="ARBA" id="ARBA00022553"/>
    </source>
</evidence>
<evidence type="ECO:0000256" key="5">
    <source>
        <dbReference type="ARBA" id="ARBA00023242"/>
    </source>
</evidence>
<keyword evidence="4" id="KW-0040">ANK repeat</keyword>
<evidence type="ECO:0000256" key="4">
    <source>
        <dbReference type="ARBA" id="ARBA00023043"/>
    </source>
</evidence>
<proteinExistence type="predicted"/>
<protein>
    <recommendedName>
        <fullName evidence="9">J domain-containing protein</fullName>
    </recommendedName>
</protein>
<dbReference type="InterPro" id="IPR038753">
    <property type="entry name" value="NFKBIL1"/>
</dbReference>
<accession>A0ABQ8K6B7</accession>
<evidence type="ECO:0000256" key="6">
    <source>
        <dbReference type="SAM" id="MobiDB-lite"/>
    </source>
</evidence>
<evidence type="ECO:0008006" key="9">
    <source>
        <dbReference type="Google" id="ProtNLM"/>
    </source>
</evidence>
<dbReference type="RefSeq" id="XP_047775333.1">
    <property type="nucleotide sequence ID" value="XM_047920958.1"/>
</dbReference>
<evidence type="ECO:0000313" key="7">
    <source>
        <dbReference type="EMBL" id="KAH9832314.1"/>
    </source>
</evidence>
<dbReference type="GeneID" id="72001690"/>
<organism evidence="7 8">
    <name type="scientific">Rhodofomes roseus</name>
    <dbReference type="NCBI Taxonomy" id="34475"/>
    <lineage>
        <taxon>Eukaryota</taxon>
        <taxon>Fungi</taxon>
        <taxon>Dikarya</taxon>
        <taxon>Basidiomycota</taxon>
        <taxon>Agaricomycotina</taxon>
        <taxon>Agaricomycetes</taxon>
        <taxon>Polyporales</taxon>
        <taxon>Rhodofomes</taxon>
    </lineage>
</organism>
<dbReference type="PANTHER" id="PTHR15263">
    <property type="entry name" value="I-KAPPA-B-LIKE PROTEIN IKBL"/>
    <property type="match status" value="1"/>
</dbReference>
<gene>
    <name evidence="7" type="ORF">C8Q71DRAFT_714316</name>
</gene>
<sequence length="343" mass="40402">MRRRAAMPDFIYDFPAYWTSAIYEDPSGVGSSFAPPRGPPSFQPRKTTYHRSPSPHSPPSRPRPRRSHTMDSPRSPRTEQPPWTHVAQTYAWVLDQSFAEMARKNDETVRWIMEQQRRDMFHAMDATREAMAFVQSVAAGVQAEMEAATGAYRFEEIWTTPMPARWRQEAEETVQEELRRLQQARQNTERCRKAYERRKTEEEDMERRRSEILQRSKEKRQQTEKQLWEAYESRWAAISGSSSTRKHIDQLNFRSIPWPMFGQPDSVEDITPARIALFVLSTSHSEGQSRKERIKAALRRWHPDRFGRWLARVDEHDRRKVEEGAGTVVRCLNDLLQRDNDKV</sequence>
<comment type="subcellular location">
    <subcellularLocation>
        <location evidence="1">Nucleus</location>
    </subcellularLocation>
</comment>
<keyword evidence="3" id="KW-0677">Repeat</keyword>
<keyword evidence="5" id="KW-0539">Nucleus</keyword>
<evidence type="ECO:0000313" key="8">
    <source>
        <dbReference type="Proteomes" id="UP000814176"/>
    </source>
</evidence>
<comment type="caution">
    <text evidence="7">The sequence shown here is derived from an EMBL/GenBank/DDBJ whole genome shotgun (WGS) entry which is preliminary data.</text>
</comment>
<evidence type="ECO:0000256" key="1">
    <source>
        <dbReference type="ARBA" id="ARBA00004123"/>
    </source>
</evidence>
<keyword evidence="2" id="KW-0597">Phosphoprotein</keyword>
<dbReference type="EMBL" id="JADCUA010000022">
    <property type="protein sequence ID" value="KAH9832314.1"/>
    <property type="molecule type" value="Genomic_DNA"/>
</dbReference>
<dbReference type="PANTHER" id="PTHR15263:SF1">
    <property type="entry name" value="NF-KAPPA-B INHIBITOR-LIKE PROTEIN 1"/>
    <property type="match status" value="1"/>
</dbReference>
<evidence type="ECO:0000256" key="3">
    <source>
        <dbReference type="ARBA" id="ARBA00022737"/>
    </source>
</evidence>
<reference evidence="7 8" key="1">
    <citation type="journal article" date="2021" name="Environ. Microbiol.">
        <title>Gene family expansions and transcriptome signatures uncover fungal adaptations to wood decay.</title>
        <authorList>
            <person name="Hage H."/>
            <person name="Miyauchi S."/>
            <person name="Viragh M."/>
            <person name="Drula E."/>
            <person name="Min B."/>
            <person name="Chaduli D."/>
            <person name="Navarro D."/>
            <person name="Favel A."/>
            <person name="Norest M."/>
            <person name="Lesage-Meessen L."/>
            <person name="Balint B."/>
            <person name="Merenyi Z."/>
            <person name="de Eugenio L."/>
            <person name="Morin E."/>
            <person name="Martinez A.T."/>
            <person name="Baldrian P."/>
            <person name="Stursova M."/>
            <person name="Martinez M.J."/>
            <person name="Novotny C."/>
            <person name="Magnuson J.K."/>
            <person name="Spatafora J.W."/>
            <person name="Maurice S."/>
            <person name="Pangilinan J."/>
            <person name="Andreopoulos W."/>
            <person name="LaButti K."/>
            <person name="Hundley H."/>
            <person name="Na H."/>
            <person name="Kuo A."/>
            <person name="Barry K."/>
            <person name="Lipzen A."/>
            <person name="Henrissat B."/>
            <person name="Riley R."/>
            <person name="Ahrendt S."/>
            <person name="Nagy L.G."/>
            <person name="Grigoriev I.V."/>
            <person name="Martin F."/>
            <person name="Rosso M.N."/>
        </authorList>
    </citation>
    <scope>NUCLEOTIDE SEQUENCE [LARGE SCALE GENOMIC DNA]</scope>
    <source>
        <strain evidence="7 8">CIRM-BRFM 1785</strain>
    </source>
</reference>
<feature type="compositionally biased region" description="Basic and acidic residues" evidence="6">
    <location>
        <begin position="68"/>
        <end position="77"/>
    </location>
</feature>
<feature type="region of interest" description="Disordered" evidence="6">
    <location>
        <begin position="28"/>
        <end position="83"/>
    </location>
</feature>